<keyword evidence="4" id="KW-0723">Serine/threonine-protein kinase</keyword>
<evidence type="ECO:0000256" key="4">
    <source>
        <dbReference type="ARBA" id="ARBA00022527"/>
    </source>
</evidence>
<evidence type="ECO:0000259" key="21">
    <source>
        <dbReference type="PROSITE" id="PS50011"/>
    </source>
</evidence>
<feature type="region of interest" description="Disordered" evidence="19">
    <location>
        <begin position="879"/>
        <end position="971"/>
    </location>
</feature>
<dbReference type="SMART" id="SM00564">
    <property type="entry name" value="PQQ"/>
    <property type="match status" value="3"/>
</dbReference>
<dbReference type="HOGENOM" id="CLU_004875_2_1_1"/>
<keyword evidence="5" id="KW-0808">Transferase</keyword>
<keyword evidence="12" id="KW-0067">ATP-binding</keyword>
<evidence type="ECO:0000256" key="13">
    <source>
        <dbReference type="ARBA" id="ARBA00022842"/>
    </source>
</evidence>
<evidence type="ECO:0000256" key="1">
    <source>
        <dbReference type="ARBA" id="ARBA00001946"/>
    </source>
</evidence>
<dbReference type="STRING" id="1071378.G0W7T8"/>
<dbReference type="eggNOG" id="KOG1027">
    <property type="taxonomic scope" value="Eukaryota"/>
</dbReference>
<dbReference type="SMART" id="SM00220">
    <property type="entry name" value="S_TKc"/>
    <property type="match status" value="1"/>
</dbReference>
<dbReference type="GO" id="GO:0004674">
    <property type="term" value="F:protein serine/threonine kinase activity"/>
    <property type="evidence" value="ECO:0007669"/>
    <property type="project" value="UniProtKB-KW"/>
</dbReference>
<proteinExistence type="predicted"/>
<keyword evidence="9" id="KW-0547">Nucleotide-binding</keyword>
<dbReference type="OrthoDB" id="63989at2759"/>
<evidence type="ECO:0000259" key="22">
    <source>
        <dbReference type="PROSITE" id="PS51392"/>
    </source>
</evidence>
<comment type="subcellular location">
    <subcellularLocation>
        <location evidence="2">Membrane</location>
        <topology evidence="2">Single-pass type I membrane protein</topology>
    </subcellularLocation>
</comment>
<dbReference type="GO" id="GO:1990604">
    <property type="term" value="C:IRE1-TRAF2-ASK1 complex"/>
    <property type="evidence" value="ECO:0007669"/>
    <property type="project" value="TreeGrafter"/>
</dbReference>
<dbReference type="Pfam" id="PF06479">
    <property type="entry name" value="Ribonuc_2-5A"/>
    <property type="match status" value="1"/>
</dbReference>
<feature type="compositionally biased region" description="Low complexity" evidence="19">
    <location>
        <begin position="942"/>
        <end position="961"/>
    </location>
</feature>
<dbReference type="SUPFAM" id="SSF50998">
    <property type="entry name" value="Quinoprotein alcohol dehydrogenase-like"/>
    <property type="match status" value="1"/>
</dbReference>
<keyword evidence="8 20" id="KW-0732">Signal</keyword>
<dbReference type="InterPro" id="IPR038357">
    <property type="entry name" value="KEN_sf"/>
</dbReference>
<dbReference type="InterPro" id="IPR011009">
    <property type="entry name" value="Kinase-like_dom_sf"/>
</dbReference>
<dbReference type="PROSITE" id="PS50011">
    <property type="entry name" value="PROTEIN_KINASE_DOM"/>
    <property type="match status" value="1"/>
</dbReference>
<dbReference type="PROSITE" id="PS00108">
    <property type="entry name" value="PROTEIN_KINASE_ST"/>
    <property type="match status" value="1"/>
</dbReference>
<evidence type="ECO:0000256" key="3">
    <source>
        <dbReference type="ARBA" id="ARBA00012513"/>
    </source>
</evidence>
<keyword evidence="16" id="KW-0325">Glycoprotein</keyword>
<dbReference type="KEGG" id="ndi:NDAI_0C01890"/>
<dbReference type="Proteomes" id="UP000000689">
    <property type="component" value="Chromosome 3"/>
</dbReference>
<dbReference type="GO" id="GO:0034067">
    <property type="term" value="P:protein localization to Golgi apparatus"/>
    <property type="evidence" value="ECO:0007669"/>
    <property type="project" value="EnsemblFungi"/>
</dbReference>
<dbReference type="PROSITE" id="PS51392">
    <property type="entry name" value="KEN"/>
    <property type="match status" value="1"/>
</dbReference>
<dbReference type="InterPro" id="IPR010513">
    <property type="entry name" value="KEN_dom"/>
</dbReference>
<gene>
    <name evidence="23" type="primary">NDAI0C01890</name>
    <name evidence="23" type="ordered locus">NDAI_0C01890</name>
</gene>
<evidence type="ECO:0000256" key="2">
    <source>
        <dbReference type="ARBA" id="ARBA00004479"/>
    </source>
</evidence>
<feature type="region of interest" description="Disordered" evidence="19">
    <location>
        <begin position="146"/>
        <end position="177"/>
    </location>
</feature>
<protein>
    <recommendedName>
        <fullName evidence="3">non-specific serine/threonine protein kinase</fullName>
        <ecNumber evidence="3">2.7.11.1</ecNumber>
    </recommendedName>
</protein>
<dbReference type="FunFam" id="1.10.510.10:FF:000572">
    <property type="entry name" value="Serine/threonine-protein kinase/endoribonuclease IRE1"/>
    <property type="match status" value="1"/>
</dbReference>
<dbReference type="SMART" id="SM00580">
    <property type="entry name" value="PUG"/>
    <property type="match status" value="1"/>
</dbReference>
<dbReference type="GO" id="GO:0004521">
    <property type="term" value="F:RNA endonuclease activity"/>
    <property type="evidence" value="ECO:0007669"/>
    <property type="project" value="EnsemblFungi"/>
</dbReference>
<keyword evidence="13" id="KW-0460">Magnesium</keyword>
<dbReference type="InterPro" id="IPR045133">
    <property type="entry name" value="IRE1/2-like"/>
</dbReference>
<comment type="cofactor">
    <cofactor evidence="1">
        <name>Mg(2+)</name>
        <dbReference type="ChEBI" id="CHEBI:18420"/>
    </cofactor>
</comment>
<dbReference type="GO" id="GO:0051082">
    <property type="term" value="F:unfolded protein binding"/>
    <property type="evidence" value="ECO:0007669"/>
    <property type="project" value="EnsemblFungi"/>
</dbReference>
<reference evidence="23 24" key="1">
    <citation type="journal article" date="2011" name="Proc. Natl. Acad. Sci. U.S.A.">
        <title>Evolutionary erosion of yeast sex chromosomes by mating-type switching accidents.</title>
        <authorList>
            <person name="Gordon J.L."/>
            <person name="Armisen D."/>
            <person name="Proux-Wera E."/>
            <person name="Oheigeartaigh S.S."/>
            <person name="Byrne K.P."/>
            <person name="Wolfe K.H."/>
        </authorList>
    </citation>
    <scope>NUCLEOTIDE SEQUENCE [LARGE SCALE GENOMIC DNA]</scope>
    <source>
        <strain evidence="24">ATCC 10597 / BCRC 20456 / CBS 421 / NBRC 0211 / NRRL Y-12639</strain>
    </source>
</reference>
<feature type="chain" id="PRO_5003411016" description="non-specific serine/threonine protein kinase" evidence="20">
    <location>
        <begin position="25"/>
        <end position="1441"/>
    </location>
</feature>
<dbReference type="InterPro" id="IPR018391">
    <property type="entry name" value="PQQ_b-propeller_rpt"/>
</dbReference>
<dbReference type="GO" id="GO:0070059">
    <property type="term" value="P:intrinsic apoptotic signaling pathway in response to endoplasmic reticulum stress"/>
    <property type="evidence" value="ECO:0007669"/>
    <property type="project" value="TreeGrafter"/>
</dbReference>
<keyword evidence="10" id="KW-0418">Kinase</keyword>
<dbReference type="CDD" id="cd09769">
    <property type="entry name" value="Luminal_IRE1"/>
    <property type="match status" value="1"/>
</dbReference>
<accession>G0W7T8</accession>
<dbReference type="InterPro" id="IPR011047">
    <property type="entry name" value="Quinoprotein_ADH-like_sf"/>
</dbReference>
<dbReference type="Pfam" id="PF00069">
    <property type="entry name" value="Pkinase"/>
    <property type="match status" value="2"/>
</dbReference>
<dbReference type="SUPFAM" id="SSF56112">
    <property type="entry name" value="Protein kinase-like (PK-like)"/>
    <property type="match status" value="1"/>
</dbReference>
<dbReference type="GO" id="GO:0016787">
    <property type="term" value="F:hydrolase activity"/>
    <property type="evidence" value="ECO:0007669"/>
    <property type="project" value="UniProtKB-KW"/>
</dbReference>
<dbReference type="CDD" id="cd13982">
    <property type="entry name" value="STKc_IRE1"/>
    <property type="match status" value="1"/>
</dbReference>
<dbReference type="GO" id="GO:0042802">
    <property type="term" value="F:identical protein binding"/>
    <property type="evidence" value="ECO:0007669"/>
    <property type="project" value="EnsemblFungi"/>
</dbReference>
<evidence type="ECO:0000256" key="7">
    <source>
        <dbReference type="ARBA" id="ARBA00022723"/>
    </source>
</evidence>
<evidence type="ECO:0000256" key="11">
    <source>
        <dbReference type="ARBA" id="ARBA00022801"/>
    </source>
</evidence>
<dbReference type="RefSeq" id="XP_003669092.1">
    <property type="nucleotide sequence ID" value="XM_003669044.1"/>
</dbReference>
<feature type="compositionally biased region" description="Basic residues" evidence="19">
    <location>
        <begin position="167"/>
        <end position="177"/>
    </location>
</feature>
<keyword evidence="14" id="KW-1133">Transmembrane helix</keyword>
<dbReference type="InterPro" id="IPR015943">
    <property type="entry name" value="WD40/YVTN_repeat-like_dom_sf"/>
</dbReference>
<evidence type="ECO:0000256" key="5">
    <source>
        <dbReference type="ARBA" id="ARBA00022679"/>
    </source>
</evidence>
<dbReference type="PANTHER" id="PTHR13954:SF6">
    <property type="entry name" value="NON-SPECIFIC SERINE_THREONINE PROTEIN KINASE"/>
    <property type="match status" value="1"/>
</dbReference>
<dbReference type="InterPro" id="IPR000719">
    <property type="entry name" value="Prot_kinase_dom"/>
</dbReference>
<dbReference type="PANTHER" id="PTHR13954">
    <property type="entry name" value="IRE1-RELATED"/>
    <property type="match status" value="1"/>
</dbReference>
<evidence type="ECO:0000256" key="6">
    <source>
        <dbReference type="ARBA" id="ARBA00022692"/>
    </source>
</evidence>
<evidence type="ECO:0000256" key="15">
    <source>
        <dbReference type="ARBA" id="ARBA00023136"/>
    </source>
</evidence>
<dbReference type="Gene3D" id="1.10.510.10">
    <property type="entry name" value="Transferase(Phosphotransferase) domain 1"/>
    <property type="match status" value="1"/>
</dbReference>
<evidence type="ECO:0000256" key="14">
    <source>
        <dbReference type="ARBA" id="ARBA00022989"/>
    </source>
</evidence>
<organism evidence="23 24">
    <name type="scientific">Naumovozyma dairenensis (strain ATCC 10597 / BCRC 20456 / CBS 421 / NBRC 0211 / NRRL Y-12639)</name>
    <name type="common">Saccharomyces dairenensis</name>
    <dbReference type="NCBI Taxonomy" id="1071378"/>
    <lineage>
        <taxon>Eukaryota</taxon>
        <taxon>Fungi</taxon>
        <taxon>Dikarya</taxon>
        <taxon>Ascomycota</taxon>
        <taxon>Saccharomycotina</taxon>
        <taxon>Saccharomycetes</taxon>
        <taxon>Saccharomycetales</taxon>
        <taxon>Saccharomycetaceae</taxon>
        <taxon>Naumovozyma</taxon>
    </lineage>
</organism>
<evidence type="ECO:0000256" key="9">
    <source>
        <dbReference type="ARBA" id="ARBA00022741"/>
    </source>
</evidence>
<evidence type="ECO:0000313" key="23">
    <source>
        <dbReference type="EMBL" id="CCD23849.1"/>
    </source>
</evidence>
<dbReference type="GO" id="GO:0006020">
    <property type="term" value="P:inositol metabolic process"/>
    <property type="evidence" value="ECO:0007669"/>
    <property type="project" value="EnsemblFungi"/>
</dbReference>
<keyword evidence="11" id="KW-0378">Hydrolase</keyword>
<keyword evidence="6" id="KW-0812">Transmembrane</keyword>
<keyword evidence="7" id="KW-0479">Metal-binding</keyword>
<dbReference type="GO" id="GO:0046872">
    <property type="term" value="F:metal ion binding"/>
    <property type="evidence" value="ECO:0007669"/>
    <property type="project" value="UniProtKB-KW"/>
</dbReference>
<evidence type="ECO:0000256" key="16">
    <source>
        <dbReference type="ARBA" id="ARBA00023180"/>
    </source>
</evidence>
<feature type="domain" description="KEN" evidence="22">
    <location>
        <begin position="1310"/>
        <end position="1441"/>
    </location>
</feature>
<dbReference type="GO" id="GO:0005524">
    <property type="term" value="F:ATP binding"/>
    <property type="evidence" value="ECO:0007669"/>
    <property type="project" value="UniProtKB-KW"/>
</dbReference>
<dbReference type="EC" id="2.7.11.1" evidence="3"/>
<comment type="catalytic activity">
    <reaction evidence="17">
        <text>L-threonyl-[protein] + ATP = O-phospho-L-threonyl-[protein] + ADP + H(+)</text>
        <dbReference type="Rhea" id="RHEA:46608"/>
        <dbReference type="Rhea" id="RHEA-COMP:11060"/>
        <dbReference type="Rhea" id="RHEA-COMP:11605"/>
        <dbReference type="ChEBI" id="CHEBI:15378"/>
        <dbReference type="ChEBI" id="CHEBI:30013"/>
        <dbReference type="ChEBI" id="CHEBI:30616"/>
        <dbReference type="ChEBI" id="CHEBI:61977"/>
        <dbReference type="ChEBI" id="CHEBI:456216"/>
        <dbReference type="EC" id="2.7.11.1"/>
    </reaction>
    <physiologicalReaction direction="left-to-right" evidence="17">
        <dbReference type="Rhea" id="RHEA:46609"/>
    </physiologicalReaction>
</comment>
<dbReference type="Gene3D" id="1.20.1440.180">
    <property type="entry name" value="KEN domain"/>
    <property type="match status" value="1"/>
</dbReference>
<evidence type="ECO:0000256" key="12">
    <source>
        <dbReference type="ARBA" id="ARBA00022840"/>
    </source>
</evidence>
<evidence type="ECO:0000256" key="18">
    <source>
        <dbReference type="ARBA" id="ARBA00048977"/>
    </source>
</evidence>
<keyword evidence="15" id="KW-0472">Membrane</keyword>
<name>G0W7T8_NAUDC</name>
<dbReference type="InterPro" id="IPR008271">
    <property type="entry name" value="Ser/Thr_kinase_AS"/>
</dbReference>
<dbReference type="OMA" id="IRYYCSE"/>
<feature type="compositionally biased region" description="Low complexity" evidence="19">
    <location>
        <begin position="919"/>
        <end position="933"/>
    </location>
</feature>
<dbReference type="CDD" id="cd10422">
    <property type="entry name" value="RNase_Ire1"/>
    <property type="match status" value="1"/>
</dbReference>
<dbReference type="GO" id="GO:1990332">
    <property type="term" value="C:Ire1 complex"/>
    <property type="evidence" value="ECO:0007669"/>
    <property type="project" value="EnsemblFungi"/>
</dbReference>
<dbReference type="GO" id="GO:0036498">
    <property type="term" value="P:IRE1-mediated unfolded protein response"/>
    <property type="evidence" value="ECO:0007669"/>
    <property type="project" value="EnsemblFungi"/>
</dbReference>
<evidence type="ECO:0000256" key="20">
    <source>
        <dbReference type="SAM" id="SignalP"/>
    </source>
</evidence>
<evidence type="ECO:0000256" key="19">
    <source>
        <dbReference type="SAM" id="MobiDB-lite"/>
    </source>
</evidence>
<comment type="catalytic activity">
    <reaction evidence="18">
        <text>L-seryl-[protein] + ATP = O-phospho-L-seryl-[protein] + ADP + H(+)</text>
        <dbReference type="Rhea" id="RHEA:17989"/>
        <dbReference type="Rhea" id="RHEA-COMP:9863"/>
        <dbReference type="Rhea" id="RHEA-COMP:11604"/>
        <dbReference type="ChEBI" id="CHEBI:15378"/>
        <dbReference type="ChEBI" id="CHEBI:29999"/>
        <dbReference type="ChEBI" id="CHEBI:30616"/>
        <dbReference type="ChEBI" id="CHEBI:83421"/>
        <dbReference type="ChEBI" id="CHEBI:456216"/>
        <dbReference type="EC" id="2.7.11.1"/>
    </reaction>
    <physiologicalReaction direction="left-to-right" evidence="18">
        <dbReference type="Rhea" id="RHEA:17990"/>
    </physiologicalReaction>
</comment>
<dbReference type="Gene3D" id="2.130.10.10">
    <property type="entry name" value="YVTN repeat-like/Quinoprotein amine dehydrogenase"/>
    <property type="match status" value="1"/>
</dbReference>
<feature type="compositionally biased region" description="Basic residues" evidence="19">
    <location>
        <begin position="889"/>
        <end position="906"/>
    </location>
</feature>
<dbReference type="EMBL" id="HE580269">
    <property type="protein sequence ID" value="CCD23849.1"/>
    <property type="molecule type" value="Genomic_DNA"/>
</dbReference>
<dbReference type="GO" id="GO:0006397">
    <property type="term" value="P:mRNA processing"/>
    <property type="evidence" value="ECO:0007669"/>
    <property type="project" value="InterPro"/>
</dbReference>
<evidence type="ECO:0000313" key="24">
    <source>
        <dbReference type="Proteomes" id="UP000000689"/>
    </source>
</evidence>
<dbReference type="Gene3D" id="3.30.200.20">
    <property type="entry name" value="Phosphorylase Kinase, domain 1"/>
    <property type="match status" value="1"/>
</dbReference>
<dbReference type="GO" id="GO:0031505">
    <property type="term" value="P:fungal-type cell wall organization"/>
    <property type="evidence" value="ECO:0007669"/>
    <property type="project" value="EnsemblFungi"/>
</dbReference>
<dbReference type="FunFam" id="3.30.200.20:FF:000077">
    <property type="entry name" value="Putative Serine/threonine-protein kinase/endoribonuclease IRE1"/>
    <property type="match status" value="1"/>
</dbReference>
<dbReference type="GeneID" id="11496784"/>
<keyword evidence="24" id="KW-1185">Reference proteome</keyword>
<evidence type="ECO:0000256" key="10">
    <source>
        <dbReference type="ARBA" id="ARBA00022777"/>
    </source>
</evidence>
<feature type="domain" description="Protein kinase" evidence="21">
    <location>
        <begin position="991"/>
        <end position="1307"/>
    </location>
</feature>
<dbReference type="FunFam" id="1.20.1440.180:FF:000002">
    <property type="entry name" value="Serine/threonine-protein kinase/endoribonuclease IRE1"/>
    <property type="match status" value="1"/>
</dbReference>
<dbReference type="GO" id="GO:0005634">
    <property type="term" value="C:nucleus"/>
    <property type="evidence" value="ECO:0007669"/>
    <property type="project" value="EnsemblFungi"/>
</dbReference>
<evidence type="ECO:0000256" key="17">
    <source>
        <dbReference type="ARBA" id="ARBA00048659"/>
    </source>
</evidence>
<feature type="signal peptide" evidence="20">
    <location>
        <begin position="1"/>
        <end position="24"/>
    </location>
</feature>
<sequence length="1441" mass="163679">MNCLKRLILASLVLIFQYTHVVCAWKVPLWNKENTSISLPSEELISEVTRTSSPKRLTTQTQSPSLDMRFVSYTVRYKQGTKILTSLEPGLYKTHHITRITTVDANYWRTRVLKEGEELLTDESTVSSDEELTTVAEKISPISEVREKNQRQTEDPVPSLIPTSTRTTHRQKGRTRTVKYRGQTLTAYQSEGEDDKAFAARLIKARKIKKIANNRPQSKISEVVVVNTSKTGTPSNKRMIDDYLESSLTKKRTESVILNIPTTKSAVTERSKSRKFIRTPIRSTSKGKTKSTANALQGKLFSSRSSVSTTMEHALKSTSHLIKDLIREKKEHSLRSSTIKSLTVPYMRARTLNDLTLSNILMRPDIEGGLHALDRENGQLLWSIEAEQFQPLLDVVEPSRSTINETLIVEPYGDGNIYYFNVHQGLQKIPVTIRQLILTSPMHLKTNIVIDDMGTIKEDEKIYTGSRKTIMYTIDARNGEIISAYGPGTANKVFRKDKRASCVDEHGEKTSTNKYCKNVIVIGKTIYQLGIHSLDGTEYNITYASWQANSLDVHLNSENKLSKDGIFIAPFRDKSLLAVDADFNIARWISPNFPGIIVGIFDVFVDDQLGENVLVPHPFNSFEDTDFNATEKLYLDQTKNHSWFALSYEHFPSLVRAAPISKYETSPKWRVSSIFANENLFKTAIVGVHNLLSSNYEQFNERPVHMVEAQEPQTRKALQLDSSSNDIRIPPENKEPDTVLSREELEEYRVRMQEEITKEIMDKYDFSLVFVVGRFIYRILESGLILLSSLFLLTILQKLHLAPPLYDLLAKMGLLPTPTNEKIELIPSPVEEEIKEIVETKVNVGAPPDDHLNIAFEPSTTSAEYSINSGEEGFEYVGKLASNNPTTEKKKRKRGSRGSKKNKRKGQSSNVEVERQQTAEEQQISQSQEIDIQGVASPVPQRLSSPILPRISSPIPSRVSSPIPPRASSPVPGQIRSIDGINYEHVLNNLEVSNKILGYGSSGTVVFQGTFQNRPVAVKRMLIDFCDIASREIKLLTESDDHKNVVRYYCSETTDKFLYIALELCTSTLQDLIEMKNPTDELRRIQKLLDPIDILSQIGAGVAHLHSLKIIHRDIKPQNILVAISKKAAAKNQKDTQQVRVMISDFGLCKKLDAEQSSFRTSLNNPTGTSGWRAPELLEDTAGQILQTLDENNEFHLAHGSHHQNNSILSSDSFYDPLTKQRLTRAIDIFSMGCVFYYVLSKGNHPFGARYIREGNIIKGRYDLHGLKSTLRDRALRVEAADLIEQMISNDPKRRPSAFAVLQHPVFWLSAKKLEFLLKVSDRFEIERRDPPSPLLLKLESHARVVFPHGDWSHNFDKAFMDNLGKYRKYSASKLMDLLRALRNKYHHFMDLPQDLAQIMGPIPNGFYKYFSRRFPKLLMEVYHLTKDELSDDLMLHEFFE</sequence>
<evidence type="ECO:0000256" key="8">
    <source>
        <dbReference type="ARBA" id="ARBA00022729"/>
    </source>
</evidence>